<evidence type="ECO:0000313" key="13">
    <source>
        <dbReference type="EMBL" id="GAA1950113.1"/>
    </source>
</evidence>
<dbReference type="Proteomes" id="UP001501116">
    <property type="component" value="Unassembled WGS sequence"/>
</dbReference>
<dbReference type="Gene3D" id="3.40.1190.10">
    <property type="entry name" value="Mur-like, catalytic domain"/>
    <property type="match status" value="1"/>
</dbReference>
<keyword evidence="7" id="KW-0460">Magnesium</keyword>
<evidence type="ECO:0000259" key="12">
    <source>
        <dbReference type="Pfam" id="PF08245"/>
    </source>
</evidence>
<dbReference type="SUPFAM" id="SSF53244">
    <property type="entry name" value="MurD-like peptide ligases, peptide-binding domain"/>
    <property type="match status" value="1"/>
</dbReference>
<feature type="domain" description="Mur ligase central" evidence="12">
    <location>
        <begin position="242"/>
        <end position="385"/>
    </location>
</feature>
<feature type="region of interest" description="Disordered" evidence="10">
    <location>
        <begin position="1"/>
        <end position="62"/>
    </location>
</feature>
<dbReference type="EMBL" id="BAAANN010000006">
    <property type="protein sequence ID" value="GAA1950113.1"/>
    <property type="molecule type" value="Genomic_DNA"/>
</dbReference>
<evidence type="ECO:0000256" key="4">
    <source>
        <dbReference type="ARBA" id="ARBA00022723"/>
    </source>
</evidence>
<keyword evidence="4" id="KW-0479">Metal-binding</keyword>
<evidence type="ECO:0000256" key="2">
    <source>
        <dbReference type="ARBA" id="ARBA00013025"/>
    </source>
</evidence>
<protein>
    <recommendedName>
        <fullName evidence="2">tetrahydrofolate synthase</fullName>
        <ecNumber evidence="2">6.3.2.17</ecNumber>
    </recommendedName>
    <alternativeName>
        <fullName evidence="8">Tetrahydrofolylpolyglutamate synthase</fullName>
    </alternativeName>
</protein>
<keyword evidence="3" id="KW-0436">Ligase</keyword>
<name>A0ABN2QEF5_9PSEU</name>
<dbReference type="PANTHER" id="PTHR11136:SF0">
    <property type="entry name" value="DIHYDROFOLATE SYNTHETASE-RELATED"/>
    <property type="match status" value="1"/>
</dbReference>
<evidence type="ECO:0000256" key="6">
    <source>
        <dbReference type="ARBA" id="ARBA00022840"/>
    </source>
</evidence>
<dbReference type="NCBIfam" id="NF047860">
    <property type="entry name" value="Tet-DihydfolSynFolCMyb"/>
    <property type="match status" value="1"/>
</dbReference>
<proteinExistence type="inferred from homology"/>
<evidence type="ECO:0000256" key="10">
    <source>
        <dbReference type="SAM" id="MobiDB-lite"/>
    </source>
</evidence>
<dbReference type="InterPro" id="IPR013221">
    <property type="entry name" value="Mur_ligase_cen"/>
</dbReference>
<dbReference type="InterPro" id="IPR001645">
    <property type="entry name" value="Folylpolyglutamate_synth"/>
</dbReference>
<comment type="catalytic activity">
    <reaction evidence="9">
        <text>(6S)-5,6,7,8-tetrahydrofolyl-(gamma-L-Glu)(n) + L-glutamate + ATP = (6S)-5,6,7,8-tetrahydrofolyl-(gamma-L-Glu)(n+1) + ADP + phosphate + H(+)</text>
        <dbReference type="Rhea" id="RHEA:10580"/>
        <dbReference type="Rhea" id="RHEA-COMP:14738"/>
        <dbReference type="Rhea" id="RHEA-COMP:14740"/>
        <dbReference type="ChEBI" id="CHEBI:15378"/>
        <dbReference type="ChEBI" id="CHEBI:29985"/>
        <dbReference type="ChEBI" id="CHEBI:30616"/>
        <dbReference type="ChEBI" id="CHEBI:43474"/>
        <dbReference type="ChEBI" id="CHEBI:141005"/>
        <dbReference type="ChEBI" id="CHEBI:456216"/>
        <dbReference type="EC" id="6.3.2.17"/>
    </reaction>
</comment>
<dbReference type="InterPro" id="IPR036565">
    <property type="entry name" value="Mur-like_cat_sf"/>
</dbReference>
<dbReference type="PANTHER" id="PTHR11136">
    <property type="entry name" value="FOLYLPOLYGLUTAMATE SYNTHASE-RELATED"/>
    <property type="match status" value="1"/>
</dbReference>
<evidence type="ECO:0000259" key="11">
    <source>
        <dbReference type="Pfam" id="PF02875"/>
    </source>
</evidence>
<keyword evidence="6" id="KW-0067">ATP-binding</keyword>
<feature type="domain" description="Mur ligase C-terminal" evidence="11">
    <location>
        <begin position="413"/>
        <end position="527"/>
    </location>
</feature>
<dbReference type="PROSITE" id="PS01012">
    <property type="entry name" value="FOLYLPOLYGLU_SYNT_2"/>
    <property type="match status" value="1"/>
</dbReference>
<dbReference type="InterPro" id="IPR018109">
    <property type="entry name" value="Folylpolyglutamate_synth_CS"/>
</dbReference>
<organism evidence="13 14">
    <name type="scientific">Amycolatopsis minnesotensis</name>
    <dbReference type="NCBI Taxonomy" id="337894"/>
    <lineage>
        <taxon>Bacteria</taxon>
        <taxon>Bacillati</taxon>
        <taxon>Actinomycetota</taxon>
        <taxon>Actinomycetes</taxon>
        <taxon>Pseudonocardiales</taxon>
        <taxon>Pseudonocardiaceae</taxon>
        <taxon>Amycolatopsis</taxon>
    </lineage>
</organism>
<dbReference type="Pfam" id="PF02875">
    <property type="entry name" value="Mur_ligase_C"/>
    <property type="match status" value="1"/>
</dbReference>
<comment type="caution">
    <text evidence="13">The sequence shown here is derived from an EMBL/GenBank/DDBJ whole genome shotgun (WGS) entry which is preliminary data.</text>
</comment>
<comment type="similarity">
    <text evidence="1">Belongs to the folylpolyglutamate synthase family.</text>
</comment>
<dbReference type="NCBIfam" id="TIGR01499">
    <property type="entry name" value="folC"/>
    <property type="match status" value="1"/>
</dbReference>
<dbReference type="InterPro" id="IPR036615">
    <property type="entry name" value="Mur_ligase_C_dom_sf"/>
</dbReference>
<accession>A0ABN2QEF5</accession>
<dbReference type="Pfam" id="PF08245">
    <property type="entry name" value="Mur_ligase_M"/>
    <property type="match status" value="1"/>
</dbReference>
<dbReference type="InterPro" id="IPR004101">
    <property type="entry name" value="Mur_ligase_C"/>
</dbReference>
<dbReference type="EC" id="6.3.2.17" evidence="2"/>
<keyword evidence="5" id="KW-0547">Nucleotide-binding</keyword>
<evidence type="ECO:0000256" key="9">
    <source>
        <dbReference type="ARBA" id="ARBA00047493"/>
    </source>
</evidence>
<reference evidence="13 14" key="1">
    <citation type="journal article" date="2019" name="Int. J. Syst. Evol. Microbiol.">
        <title>The Global Catalogue of Microorganisms (GCM) 10K type strain sequencing project: providing services to taxonomists for standard genome sequencing and annotation.</title>
        <authorList>
            <consortium name="The Broad Institute Genomics Platform"/>
            <consortium name="The Broad Institute Genome Sequencing Center for Infectious Disease"/>
            <person name="Wu L."/>
            <person name="Ma J."/>
        </authorList>
    </citation>
    <scope>NUCLEOTIDE SEQUENCE [LARGE SCALE GENOMIC DNA]</scope>
    <source>
        <strain evidence="13 14">JCM 14545</strain>
    </source>
</reference>
<dbReference type="SUPFAM" id="SSF53623">
    <property type="entry name" value="MurD-like peptide ligases, catalytic domain"/>
    <property type="match status" value="1"/>
</dbReference>
<keyword evidence="14" id="KW-1185">Reference proteome</keyword>
<evidence type="ECO:0000256" key="5">
    <source>
        <dbReference type="ARBA" id="ARBA00022741"/>
    </source>
</evidence>
<evidence type="ECO:0000256" key="7">
    <source>
        <dbReference type="ARBA" id="ARBA00022842"/>
    </source>
</evidence>
<evidence type="ECO:0000256" key="8">
    <source>
        <dbReference type="ARBA" id="ARBA00030592"/>
    </source>
</evidence>
<evidence type="ECO:0000313" key="14">
    <source>
        <dbReference type="Proteomes" id="UP001501116"/>
    </source>
</evidence>
<feature type="compositionally biased region" description="Basic and acidic residues" evidence="10">
    <location>
        <begin position="39"/>
        <end position="55"/>
    </location>
</feature>
<dbReference type="RefSeq" id="WP_425546410.1">
    <property type="nucleotide sequence ID" value="NZ_BAAANN010000006.1"/>
</dbReference>
<sequence>MPRGKSDEPFDEPVDESAVNSHGEPDLADPGSFAGVDELGVHDDPEGAFTSEDRAFTAGGGASGGIGGIGQLGDNLALGPVPDLRPGDGDVHELDDEGERAAPIGQEQARRELMAVEAELNQRWPETKIEPSLSRISALVTVLGEPHKGYPVVQVAGTNGKGSTARMIDALLSRMGLRVGRYTSPHLQLVTERIAIDGQPVPAERYVELYRDIAPYVSMVDGAAGPGEPALSKFEVLTGMAFAAFADAPVEAAVVEVGLGGTWDATNVVEADVAVITPIGIDHVEYLGSELAGIAKEKAGIIKPGSVAIVAEQEPEAQRVLLERAIEVDATVARAGSEFGVLEREVAVGGQMLKLQGLGGVYDEIFLPLHGAHQAANAALALAAVEAFFGAGKDRQLVLEAVREGFAEVEEPGRLEHVRAAPTVLLDAAHNEHGAKALAAAIADAFAFRKLAAVVGVMGDKDARGILEALEPVVSEIVVTRNSSPRAMPLEELNAIAITVFGEERVVAESSLDAAVETAIGLVERSDDPEEPLAGGGVLITGSVVTAGEARTLFGKEPV</sequence>
<evidence type="ECO:0000256" key="1">
    <source>
        <dbReference type="ARBA" id="ARBA00008276"/>
    </source>
</evidence>
<evidence type="ECO:0000256" key="3">
    <source>
        <dbReference type="ARBA" id="ARBA00022598"/>
    </source>
</evidence>
<gene>
    <name evidence="13" type="ORF">GCM10009754_18410</name>
</gene>
<dbReference type="Gene3D" id="3.90.190.20">
    <property type="entry name" value="Mur ligase, C-terminal domain"/>
    <property type="match status" value="1"/>
</dbReference>